<sequence>MENKQSFLGKVAKAPFRIINWTIKPVYQPVMSQAKESKERLTPLFRFLDPRRVKLLKQNARIETYEEAKQRLSVTESDMDKNYRNFSIISYIAFTTFLVSLGGLLGALFTGKYFSSSSWFFIGCISFAETIKYTFRAYQIKTHQLCDFSVFANDIKNWLPTFRR</sequence>
<dbReference type="Proteomes" id="UP000002287">
    <property type="component" value="Chromosome 1"/>
</dbReference>
<dbReference type="HOGENOM" id="CLU_1615917_0_0_4"/>
<keyword evidence="1" id="KW-1133">Transmembrane helix</keyword>
<accession>A4JHB3</accession>
<dbReference type="KEGG" id="bvi:Bcep1808_2674"/>
<dbReference type="AlphaFoldDB" id="A4JHB3"/>
<reference evidence="3" key="1">
    <citation type="submission" date="2007-03" db="EMBL/GenBank/DDBJ databases">
        <title>Complete sequence of chromosome 1 of Burkholderia vietnamiensis G4.</title>
        <authorList>
            <consortium name="US DOE Joint Genome Institute"/>
            <person name="Copeland A."/>
            <person name="Lucas S."/>
            <person name="Lapidus A."/>
            <person name="Barry K."/>
            <person name="Detter J.C."/>
            <person name="Glavina del Rio T."/>
            <person name="Hammon N."/>
            <person name="Israni S."/>
            <person name="Dalin E."/>
            <person name="Tice H."/>
            <person name="Pitluck S."/>
            <person name="Chain P."/>
            <person name="Malfatti S."/>
            <person name="Shin M."/>
            <person name="Vergez L."/>
            <person name="Schmutz J."/>
            <person name="Larimer F."/>
            <person name="Land M."/>
            <person name="Hauser L."/>
            <person name="Kyrpides N."/>
            <person name="Tiedje J."/>
            <person name="Richardson P."/>
        </authorList>
    </citation>
    <scope>NUCLEOTIDE SEQUENCE [LARGE SCALE GENOMIC DNA]</scope>
    <source>
        <strain evidence="3">G4 / LMG 22486</strain>
    </source>
</reference>
<evidence type="ECO:0000256" key="1">
    <source>
        <dbReference type="SAM" id="Phobius"/>
    </source>
</evidence>
<keyword evidence="1" id="KW-0812">Transmembrane</keyword>
<keyword evidence="1" id="KW-0472">Membrane</keyword>
<evidence type="ECO:0000313" key="3">
    <source>
        <dbReference type="Proteomes" id="UP000002287"/>
    </source>
</evidence>
<dbReference type="EMBL" id="CP000614">
    <property type="protein sequence ID" value="ABO55666.1"/>
    <property type="molecule type" value="Genomic_DNA"/>
</dbReference>
<gene>
    <name evidence="2" type="ordered locus">Bcep1808_2674</name>
</gene>
<organism evidence="2 3">
    <name type="scientific">Burkholderia vietnamiensis (strain G4 / LMG 22486)</name>
    <name type="common">Burkholderia cepacia (strain R1808)</name>
    <dbReference type="NCBI Taxonomy" id="269482"/>
    <lineage>
        <taxon>Bacteria</taxon>
        <taxon>Pseudomonadati</taxon>
        <taxon>Pseudomonadota</taxon>
        <taxon>Betaproteobacteria</taxon>
        <taxon>Burkholderiales</taxon>
        <taxon>Burkholderiaceae</taxon>
        <taxon>Burkholderia</taxon>
        <taxon>Burkholderia cepacia complex</taxon>
    </lineage>
</organism>
<name>A4JHB3_BURVG</name>
<protein>
    <submittedName>
        <fullName evidence="2">Uncharacterized protein</fullName>
    </submittedName>
</protein>
<proteinExistence type="predicted"/>
<feature type="transmembrane region" description="Helical" evidence="1">
    <location>
        <begin position="88"/>
        <end position="110"/>
    </location>
</feature>
<evidence type="ECO:0000313" key="2">
    <source>
        <dbReference type="EMBL" id="ABO55666.1"/>
    </source>
</evidence>
<feature type="transmembrane region" description="Helical" evidence="1">
    <location>
        <begin position="116"/>
        <end position="135"/>
    </location>
</feature>